<dbReference type="InterPro" id="IPR048259">
    <property type="entry name" value="Cytochrome_b_N_euk/bac"/>
</dbReference>
<feature type="transmembrane region" description="Helical" evidence="20">
    <location>
        <begin position="229"/>
        <end position="247"/>
    </location>
</feature>
<evidence type="ECO:0000256" key="9">
    <source>
        <dbReference type="ARBA" id="ARBA00022723"/>
    </source>
</evidence>
<organism evidence="23">
    <name type="scientific">Napaeozapus insignis insignis</name>
    <dbReference type="NCBI Taxonomy" id="1439720"/>
    <lineage>
        <taxon>Eukaryota</taxon>
        <taxon>Metazoa</taxon>
        <taxon>Chordata</taxon>
        <taxon>Craniata</taxon>
        <taxon>Vertebrata</taxon>
        <taxon>Euteleostomi</taxon>
        <taxon>Mammalia</taxon>
        <taxon>Eutheria</taxon>
        <taxon>Euarchontoglires</taxon>
        <taxon>Glires</taxon>
        <taxon>Rodentia</taxon>
        <taxon>Myomorpha</taxon>
        <taxon>Dipodoidea</taxon>
        <taxon>Dipodidae</taxon>
        <taxon>Zapodinae</taxon>
        <taxon>Napaeozapus</taxon>
    </lineage>
</organism>
<sequence length="379" mass="42721">MINIRKKHPLMKILNESFIDPPTPSNISSWWNFGSLLGACLAIQILTGLFLAMHYTSDTTTAFSSVTHICRDVNYGWLIRYLHANGASLFFICLFLHVGRGLYYGSYTFIETWNIGILLLFAVMATAFMGYVLPWGQMSFWGATVITNLLSAIPYIGSTLVEWIWGGFSVDKATLTRFFAFHFILPFIIAALAIVHLLFLHETGSNNPTGLISDADKIPFHPYYTIKDALGFFIMLLFLLSLVLFSPDLLGDPDNYSPANPLNTPPHIKPEWYFLFAYAILRSIPNKLGGVIALVLSILILAIVPFLHNANQRSMIFRPLSQCLYWTLVADLITLTWIGGQPVEHPFIIIGQVASIMYFLIILILMPLASFLENKLLKW</sequence>
<keyword evidence="9 19" id="KW-0479">Metal-binding</keyword>
<feature type="transmembrane region" description="Helical" evidence="20">
    <location>
        <begin position="81"/>
        <end position="103"/>
    </location>
</feature>
<dbReference type="GO" id="GO:0045275">
    <property type="term" value="C:respiratory chain complex III"/>
    <property type="evidence" value="ECO:0007669"/>
    <property type="project" value="InterPro"/>
</dbReference>
<dbReference type="AlphaFoldDB" id="V9XWT1"/>
<evidence type="ECO:0000256" key="20">
    <source>
        <dbReference type="RuleBase" id="RU362117"/>
    </source>
</evidence>
<name>V9XWT1_NAPIN</name>
<keyword evidence="6 19" id="KW-0349">Heme</keyword>
<dbReference type="InterPro" id="IPR005798">
    <property type="entry name" value="Cyt_b/b6_C"/>
</dbReference>
<keyword evidence="7 20" id="KW-0679">Respiratory chain</keyword>
<evidence type="ECO:0000259" key="22">
    <source>
        <dbReference type="PROSITE" id="PS51003"/>
    </source>
</evidence>
<dbReference type="SUPFAM" id="SSF81342">
    <property type="entry name" value="Transmembrane di-heme cytochromes"/>
    <property type="match status" value="1"/>
</dbReference>
<feature type="transmembrane region" description="Helical" evidence="20">
    <location>
        <begin position="346"/>
        <end position="372"/>
    </location>
</feature>
<comment type="subcellular location">
    <subcellularLocation>
        <location evidence="2">Mitochondrion inner membrane</location>
        <topology evidence="2">Multi-pass membrane protein</topology>
    </subcellularLocation>
</comment>
<evidence type="ECO:0000256" key="1">
    <source>
        <dbReference type="ARBA" id="ARBA00002566"/>
    </source>
</evidence>
<dbReference type="Gene3D" id="1.20.810.10">
    <property type="entry name" value="Cytochrome Bc1 Complex, Chain C"/>
    <property type="match status" value="1"/>
</dbReference>
<comment type="cofactor">
    <cofactor evidence="19">
        <name>heme</name>
        <dbReference type="ChEBI" id="CHEBI:30413"/>
    </cofactor>
    <text evidence="19">Binds 2 heme groups non-covalently.</text>
</comment>
<evidence type="ECO:0000256" key="15">
    <source>
        <dbReference type="ARBA" id="ARBA00023128"/>
    </source>
</evidence>
<dbReference type="InterPro" id="IPR030689">
    <property type="entry name" value="Cytochrome_b"/>
</dbReference>
<dbReference type="GO" id="GO:0016491">
    <property type="term" value="F:oxidoreductase activity"/>
    <property type="evidence" value="ECO:0007669"/>
    <property type="project" value="UniProtKB-UniRule"/>
</dbReference>
<dbReference type="PANTHER" id="PTHR19271">
    <property type="entry name" value="CYTOCHROME B"/>
    <property type="match status" value="1"/>
</dbReference>
<feature type="transmembrane region" description="Helical" evidence="20">
    <location>
        <begin position="323"/>
        <end position="340"/>
    </location>
</feature>
<dbReference type="InterPro" id="IPR048260">
    <property type="entry name" value="Cytochrome_b_C_euk/bac"/>
</dbReference>
<dbReference type="InterPro" id="IPR036150">
    <property type="entry name" value="Cyt_b/b6_C_sf"/>
</dbReference>
<dbReference type="InterPro" id="IPR027387">
    <property type="entry name" value="Cytb/b6-like_sf"/>
</dbReference>
<evidence type="ECO:0000256" key="10">
    <source>
        <dbReference type="ARBA" id="ARBA00022792"/>
    </source>
</evidence>
<keyword evidence="5 20" id="KW-0813">Transport</keyword>
<protein>
    <recommendedName>
        <fullName evidence="4 20">Cytochrome b</fullName>
    </recommendedName>
</protein>
<dbReference type="GO" id="GO:0046872">
    <property type="term" value="F:metal ion binding"/>
    <property type="evidence" value="ECO:0007669"/>
    <property type="project" value="UniProtKB-UniRule"/>
</dbReference>
<evidence type="ECO:0000256" key="3">
    <source>
        <dbReference type="ARBA" id="ARBA00011088"/>
    </source>
</evidence>
<keyword evidence="12 20" id="KW-1133">Transmembrane helix</keyword>
<dbReference type="SUPFAM" id="SSF81648">
    <property type="entry name" value="a domain/subunit of cytochrome bc1 complex (Ubiquinol-cytochrome c reductase)"/>
    <property type="match status" value="1"/>
</dbReference>
<feature type="domain" description="Cytochrome b/b6 N-terminal region profile" evidence="21">
    <location>
        <begin position="1"/>
        <end position="209"/>
    </location>
</feature>
<dbReference type="FunFam" id="1.20.810.10:FF:000002">
    <property type="entry name" value="Cytochrome b"/>
    <property type="match status" value="1"/>
</dbReference>
<comment type="similarity">
    <text evidence="17 20">Belongs to the cytochrome b family.</text>
</comment>
<dbReference type="GO" id="GO:0006122">
    <property type="term" value="P:mitochondrial electron transport, ubiquinol to cytochrome c"/>
    <property type="evidence" value="ECO:0007669"/>
    <property type="project" value="TreeGrafter"/>
</dbReference>
<evidence type="ECO:0000256" key="4">
    <source>
        <dbReference type="ARBA" id="ARBA00013531"/>
    </source>
</evidence>
<dbReference type="PROSITE" id="PS51002">
    <property type="entry name" value="CYTB_NTER"/>
    <property type="match status" value="1"/>
</dbReference>
<evidence type="ECO:0000256" key="12">
    <source>
        <dbReference type="ARBA" id="ARBA00022989"/>
    </source>
</evidence>
<comment type="subunit">
    <text evidence="3">The cytochrome bc1 complex contains 11 subunits: 3 respiratory subunits (MT-CYB, CYC1 and UQCRFS1), 2 core proteins (UQCRC1 and UQCRC2) and 6 low-molecular weight proteins (UQCRH/QCR6, UQCRB/QCR7, UQCRQ/QCR8, UQCR10/QCR9, UQCR11/QCR10 and a cleavage product of UQCRFS1). This cytochrome bc1 complex then forms a dimer.</text>
</comment>
<evidence type="ECO:0000256" key="5">
    <source>
        <dbReference type="ARBA" id="ARBA00022448"/>
    </source>
</evidence>
<accession>V9XWT1</accession>
<comment type="cofactor">
    <cofactor evidence="20">
        <name>heme b</name>
        <dbReference type="ChEBI" id="CHEBI:60344"/>
    </cofactor>
    <text evidence="20">Binds 2 heme groups non-covalently.</text>
</comment>
<dbReference type="GO" id="GO:0008121">
    <property type="term" value="F:quinol-cytochrome-c reductase activity"/>
    <property type="evidence" value="ECO:0007669"/>
    <property type="project" value="InterPro"/>
</dbReference>
<evidence type="ECO:0000256" key="13">
    <source>
        <dbReference type="ARBA" id="ARBA00023004"/>
    </source>
</evidence>
<dbReference type="Pfam" id="PF00032">
    <property type="entry name" value="Cytochrom_B_C"/>
    <property type="match status" value="1"/>
</dbReference>
<dbReference type="PANTHER" id="PTHR19271:SF16">
    <property type="entry name" value="CYTOCHROME B"/>
    <property type="match status" value="1"/>
</dbReference>
<evidence type="ECO:0000256" key="14">
    <source>
        <dbReference type="ARBA" id="ARBA00023075"/>
    </source>
</evidence>
<evidence type="ECO:0000256" key="6">
    <source>
        <dbReference type="ARBA" id="ARBA00022617"/>
    </source>
</evidence>
<dbReference type="InterPro" id="IPR016174">
    <property type="entry name" value="Di-haem_cyt_TM"/>
</dbReference>
<dbReference type="InterPro" id="IPR005797">
    <property type="entry name" value="Cyt_b/b6_N"/>
</dbReference>
<keyword evidence="13 19" id="KW-0408">Iron</keyword>
<evidence type="ECO:0000256" key="2">
    <source>
        <dbReference type="ARBA" id="ARBA00004448"/>
    </source>
</evidence>
<evidence type="ECO:0000259" key="21">
    <source>
        <dbReference type="PROSITE" id="PS51002"/>
    </source>
</evidence>
<keyword evidence="10" id="KW-0999">Mitochondrion inner membrane</keyword>
<comment type="function">
    <text evidence="1 20">Component of the ubiquinol-cytochrome c reductase complex (complex III or cytochrome b-c1 complex) that is part of the mitochondrial respiratory chain. The b-c1 complex mediates electron transfer from ubiquinol to cytochrome c. Contributes to the generation of a proton gradient across the mitochondrial membrane that is then used for ATP synthesis.</text>
</comment>
<feature type="binding site" evidence="18">
    <location>
        <position position="201"/>
    </location>
    <ligand>
        <name>a ubiquinone</name>
        <dbReference type="ChEBI" id="CHEBI:16389"/>
    </ligand>
</feature>
<gene>
    <name evidence="23" type="primary">cytb</name>
</gene>
<feature type="transmembrane region" description="Helical" evidence="20">
    <location>
        <begin position="30"/>
        <end position="52"/>
    </location>
</feature>
<feature type="transmembrane region" description="Helical" evidence="20">
    <location>
        <begin position="115"/>
        <end position="133"/>
    </location>
</feature>
<evidence type="ECO:0000256" key="18">
    <source>
        <dbReference type="PIRSR" id="PIRSR038885-1"/>
    </source>
</evidence>
<feature type="transmembrane region" description="Helical" evidence="20">
    <location>
        <begin position="145"/>
        <end position="166"/>
    </location>
</feature>
<feature type="transmembrane region" description="Helical" evidence="20">
    <location>
        <begin position="178"/>
        <end position="200"/>
    </location>
</feature>
<evidence type="ECO:0000256" key="11">
    <source>
        <dbReference type="ARBA" id="ARBA00022982"/>
    </source>
</evidence>
<feature type="binding site" description="axial binding residue" evidence="19">
    <location>
        <position position="182"/>
    </location>
    <ligand>
        <name>heme b</name>
        <dbReference type="ChEBI" id="CHEBI:60344"/>
        <label>b562</label>
    </ligand>
    <ligandPart>
        <name>Fe</name>
        <dbReference type="ChEBI" id="CHEBI:18248"/>
    </ligandPart>
</feature>
<dbReference type="PROSITE" id="PS51003">
    <property type="entry name" value="CYTB_CTER"/>
    <property type="match status" value="1"/>
</dbReference>
<evidence type="ECO:0000256" key="7">
    <source>
        <dbReference type="ARBA" id="ARBA00022660"/>
    </source>
</evidence>
<evidence type="ECO:0000313" key="23">
    <source>
        <dbReference type="EMBL" id="AHD26616.1"/>
    </source>
</evidence>
<keyword evidence="8 20" id="KW-0812">Transmembrane</keyword>
<reference evidence="23" key="1">
    <citation type="journal article" date="2013" name="Mol. Ecol.">
        <title>Using biogeographical history to inform conservation: the case of Preble's meadow jumping mouse.</title>
        <authorList>
            <person name="Malaney J.L."/>
            <person name="Cook J.A."/>
        </authorList>
    </citation>
    <scope>NUCLEOTIDE SEQUENCE</scope>
    <source>
        <strain evidence="23">NK.190754</strain>
    </source>
</reference>
<keyword evidence="15 20" id="KW-0496">Mitochondrion</keyword>
<dbReference type="CDD" id="cd00290">
    <property type="entry name" value="cytochrome_b_C"/>
    <property type="match status" value="1"/>
</dbReference>
<evidence type="ECO:0000256" key="8">
    <source>
        <dbReference type="ARBA" id="ARBA00022692"/>
    </source>
</evidence>
<dbReference type="EMBL" id="KF441363">
    <property type="protein sequence ID" value="AHD26616.1"/>
    <property type="molecule type" value="Genomic_DNA"/>
</dbReference>
<keyword evidence="16 20" id="KW-0472">Membrane</keyword>
<feature type="binding site" description="axial binding residue" evidence="19">
    <location>
        <position position="196"/>
    </location>
    <ligand>
        <name>heme b</name>
        <dbReference type="ChEBI" id="CHEBI:60344"/>
        <label>b566</label>
    </ligand>
    <ligandPart>
        <name>Fe</name>
        <dbReference type="ChEBI" id="CHEBI:18248"/>
    </ligandPart>
</feature>
<feature type="domain" description="Cytochrome b/b6 C-terminal region profile" evidence="22">
    <location>
        <begin position="210"/>
        <end position="379"/>
    </location>
</feature>
<feature type="transmembrane region" description="Helical" evidence="20">
    <location>
        <begin position="291"/>
        <end position="311"/>
    </location>
</feature>
<keyword evidence="14" id="KW-0830">Ubiquinone</keyword>
<geneLocation type="mitochondrion" evidence="23"/>
<proteinExistence type="inferred from homology"/>
<evidence type="ECO:0000256" key="17">
    <source>
        <dbReference type="ARBA" id="ARBA00061233"/>
    </source>
</evidence>
<feature type="binding site" description="axial binding residue" evidence="19">
    <location>
        <position position="97"/>
    </location>
    <ligand>
        <name>heme b</name>
        <dbReference type="ChEBI" id="CHEBI:60344"/>
        <label>b566</label>
    </ligand>
    <ligandPart>
        <name>Fe</name>
        <dbReference type="ChEBI" id="CHEBI:18248"/>
    </ligandPart>
</feature>
<evidence type="ECO:0000256" key="16">
    <source>
        <dbReference type="ARBA" id="ARBA00023136"/>
    </source>
</evidence>
<dbReference type="PIRSF" id="PIRSF038885">
    <property type="entry name" value="COB"/>
    <property type="match status" value="1"/>
</dbReference>
<feature type="binding site" description="axial binding residue" evidence="19">
    <location>
        <position position="83"/>
    </location>
    <ligand>
        <name>heme b</name>
        <dbReference type="ChEBI" id="CHEBI:60344"/>
        <label>b562</label>
    </ligand>
    <ligandPart>
        <name>Fe</name>
        <dbReference type="ChEBI" id="CHEBI:18248"/>
    </ligandPart>
</feature>
<dbReference type="Pfam" id="PF00033">
    <property type="entry name" value="Cytochrome_B"/>
    <property type="match status" value="1"/>
</dbReference>
<dbReference type="CDD" id="cd00284">
    <property type="entry name" value="Cytochrome_b_N"/>
    <property type="match status" value="1"/>
</dbReference>
<keyword evidence="11 20" id="KW-0249">Electron transport</keyword>
<evidence type="ECO:0000256" key="19">
    <source>
        <dbReference type="PIRSR" id="PIRSR038885-2"/>
    </source>
</evidence>
<dbReference type="GO" id="GO:0005743">
    <property type="term" value="C:mitochondrial inner membrane"/>
    <property type="evidence" value="ECO:0007669"/>
    <property type="project" value="UniProtKB-SubCell"/>
</dbReference>